<feature type="transmembrane region" description="Helical" evidence="12">
    <location>
        <begin position="30"/>
        <end position="52"/>
    </location>
</feature>
<evidence type="ECO:0000256" key="7">
    <source>
        <dbReference type="ARBA" id="ARBA00022842"/>
    </source>
</evidence>
<reference evidence="16" key="1">
    <citation type="journal article" date="2022" name="bioRxiv">
        <title>Sequencing and chromosome-scale assembly of the giantPleurodeles waltlgenome.</title>
        <authorList>
            <person name="Brown T."/>
            <person name="Elewa A."/>
            <person name="Iarovenko S."/>
            <person name="Subramanian E."/>
            <person name="Araus A.J."/>
            <person name="Petzold A."/>
            <person name="Susuki M."/>
            <person name="Suzuki K.-i.T."/>
            <person name="Hayashi T."/>
            <person name="Toyoda A."/>
            <person name="Oliveira C."/>
            <person name="Osipova E."/>
            <person name="Leigh N.D."/>
            <person name="Simon A."/>
            <person name="Yun M.H."/>
        </authorList>
    </citation>
    <scope>NUCLEOTIDE SEQUENCE</scope>
    <source>
        <strain evidence="16">20211129_DDA</strain>
        <tissue evidence="16">Liver</tissue>
    </source>
</reference>
<dbReference type="EC" id="7.2.2.-" evidence="12"/>
<dbReference type="InterPro" id="IPR047821">
    <property type="entry name" value="P5B-type_ATPase"/>
</dbReference>
<evidence type="ECO:0000259" key="15">
    <source>
        <dbReference type="Pfam" id="PF12409"/>
    </source>
</evidence>
<keyword evidence="10 12" id="KW-0472">Membrane</keyword>
<dbReference type="InterPro" id="IPR047819">
    <property type="entry name" value="P5A-ATPase_N"/>
</dbReference>
<dbReference type="FunFam" id="1.20.1110.10:FF:000023">
    <property type="entry name" value="Cation-transporting ATPase"/>
    <property type="match status" value="1"/>
</dbReference>
<dbReference type="GO" id="GO:0046872">
    <property type="term" value="F:metal ion binding"/>
    <property type="evidence" value="ECO:0007669"/>
    <property type="project" value="UniProtKB-UniRule"/>
</dbReference>
<dbReference type="InterPro" id="IPR023299">
    <property type="entry name" value="ATPase_P-typ_cyto_dom_N"/>
</dbReference>
<comment type="caution">
    <text evidence="16">The sequence shown here is derived from an EMBL/GenBank/DDBJ whole genome shotgun (WGS) entry which is preliminary data.</text>
</comment>
<dbReference type="InterPro" id="IPR059000">
    <property type="entry name" value="ATPase_P-type_domA"/>
</dbReference>
<dbReference type="InterPro" id="IPR018303">
    <property type="entry name" value="ATPase_P-typ_P_site"/>
</dbReference>
<dbReference type="PANTHER" id="PTHR45630">
    <property type="entry name" value="CATION-TRANSPORTING ATPASE-RELATED"/>
    <property type="match status" value="1"/>
</dbReference>
<accession>A0AAV7L5E0</accession>
<keyword evidence="3 12" id="KW-0812">Transmembrane</keyword>
<feature type="domain" description="P5B-type ATPase N-terminal" evidence="15">
    <location>
        <begin position="17"/>
        <end position="140"/>
    </location>
</feature>
<feature type="transmembrane region" description="Helical" evidence="12">
    <location>
        <begin position="1082"/>
        <end position="1102"/>
    </location>
</feature>
<dbReference type="PRINTS" id="PR00119">
    <property type="entry name" value="CATATPASE"/>
</dbReference>
<evidence type="ECO:0000256" key="2">
    <source>
        <dbReference type="ARBA" id="ARBA00006000"/>
    </source>
</evidence>
<dbReference type="AlphaFoldDB" id="A0AAV7L5E0"/>
<dbReference type="InterPro" id="IPR004014">
    <property type="entry name" value="ATPase_P-typ_cation-transptr_N"/>
</dbReference>
<evidence type="ECO:0000256" key="9">
    <source>
        <dbReference type="ARBA" id="ARBA00022989"/>
    </source>
</evidence>
<dbReference type="PROSITE" id="PS00154">
    <property type="entry name" value="ATPASE_E1_E2"/>
    <property type="match status" value="1"/>
</dbReference>
<evidence type="ECO:0000256" key="1">
    <source>
        <dbReference type="ARBA" id="ARBA00004141"/>
    </source>
</evidence>
<dbReference type="InterPro" id="IPR044492">
    <property type="entry name" value="P_typ_ATPase_HD_dom"/>
</dbReference>
<feature type="transmembrane region" description="Helical" evidence="12">
    <location>
        <begin position="936"/>
        <end position="957"/>
    </location>
</feature>
<evidence type="ECO:0000256" key="5">
    <source>
        <dbReference type="ARBA" id="ARBA00022741"/>
    </source>
</evidence>
<dbReference type="SUPFAM" id="SSF56784">
    <property type="entry name" value="HAD-like"/>
    <property type="match status" value="1"/>
</dbReference>
<evidence type="ECO:0000256" key="11">
    <source>
        <dbReference type="ARBA" id="ARBA00049360"/>
    </source>
</evidence>
<feature type="transmembrane region" description="Helical" evidence="12">
    <location>
        <begin position="430"/>
        <end position="452"/>
    </location>
</feature>
<dbReference type="InterPro" id="IPR001757">
    <property type="entry name" value="P_typ_ATPase"/>
</dbReference>
<keyword evidence="17" id="KW-1185">Reference proteome</keyword>
<dbReference type="SFLD" id="SFLDF00027">
    <property type="entry name" value="p-type_atpase"/>
    <property type="match status" value="1"/>
</dbReference>
<feature type="domain" description="Cation-transporting P-type ATPase N-terminal" evidence="14">
    <location>
        <begin position="167"/>
        <end position="209"/>
    </location>
</feature>
<name>A0AAV7L5E0_PLEWA</name>
<dbReference type="FunFam" id="3.40.50.1000:FF:000075">
    <property type="entry name" value="Cation-transporting ATPase"/>
    <property type="match status" value="1"/>
</dbReference>
<dbReference type="Pfam" id="PF00122">
    <property type="entry name" value="E1-E2_ATPase"/>
    <property type="match status" value="1"/>
</dbReference>
<dbReference type="NCBIfam" id="TIGR01657">
    <property type="entry name" value="P-ATPase-V"/>
    <property type="match status" value="1"/>
</dbReference>
<dbReference type="InterPro" id="IPR008250">
    <property type="entry name" value="ATPase_P-typ_transduc_dom_A_sf"/>
</dbReference>
<proteinExistence type="inferred from homology"/>
<dbReference type="GO" id="GO:0015662">
    <property type="term" value="F:P-type ion transporter activity"/>
    <property type="evidence" value="ECO:0007669"/>
    <property type="project" value="InterPro"/>
</dbReference>
<keyword evidence="6 12" id="KW-0067">ATP-binding</keyword>
<evidence type="ECO:0000256" key="8">
    <source>
        <dbReference type="ARBA" id="ARBA00022967"/>
    </source>
</evidence>
<evidence type="ECO:0000256" key="10">
    <source>
        <dbReference type="ARBA" id="ARBA00023136"/>
    </source>
</evidence>
<dbReference type="CDD" id="cd07542">
    <property type="entry name" value="P-type_ATPase_cation"/>
    <property type="match status" value="1"/>
</dbReference>
<feature type="transmembrane region" description="Helical" evidence="12">
    <location>
        <begin position="398"/>
        <end position="418"/>
    </location>
</feature>
<feature type="domain" description="P-type ATPase A" evidence="13">
    <location>
        <begin position="263"/>
        <end position="384"/>
    </location>
</feature>
<evidence type="ECO:0000313" key="16">
    <source>
        <dbReference type="EMBL" id="KAJ1086896.1"/>
    </source>
</evidence>
<dbReference type="Gene3D" id="3.40.50.1000">
    <property type="entry name" value="HAD superfamily/HAD-like"/>
    <property type="match status" value="1"/>
</dbReference>
<dbReference type="Pfam" id="PF13246">
    <property type="entry name" value="Cation_ATPase"/>
    <property type="match status" value="1"/>
</dbReference>
<gene>
    <name evidence="16" type="ORF">NDU88_000093</name>
</gene>
<feature type="transmembrane region" description="Helical" evidence="12">
    <location>
        <begin position="910"/>
        <end position="930"/>
    </location>
</feature>
<dbReference type="InterPro" id="IPR036412">
    <property type="entry name" value="HAD-like_sf"/>
</dbReference>
<dbReference type="FunFam" id="2.70.150.10:FF:000035">
    <property type="entry name" value="Cation-transporting ATPase"/>
    <property type="match status" value="1"/>
</dbReference>
<feature type="transmembrane region" description="Helical" evidence="12">
    <location>
        <begin position="225"/>
        <end position="244"/>
    </location>
</feature>
<keyword evidence="5 12" id="KW-0547">Nucleotide-binding</keyword>
<dbReference type="GO" id="GO:0005524">
    <property type="term" value="F:ATP binding"/>
    <property type="evidence" value="ECO:0007669"/>
    <property type="project" value="UniProtKB-UniRule"/>
</dbReference>
<dbReference type="PANTHER" id="PTHR45630:SF1">
    <property type="entry name" value="CATION-TRANSPORTING ATPASE 13A4-RELATED"/>
    <property type="match status" value="1"/>
</dbReference>
<evidence type="ECO:0000256" key="4">
    <source>
        <dbReference type="ARBA" id="ARBA00022723"/>
    </source>
</evidence>
<comment type="similarity">
    <text evidence="2 12">Belongs to the cation transport ATPase (P-type) (TC 3.A.3) family. Type V subfamily.</text>
</comment>
<dbReference type="Gene3D" id="2.70.150.10">
    <property type="entry name" value="Calcium-transporting ATPase, cytoplasmic transduction domain A"/>
    <property type="match status" value="1"/>
</dbReference>
<dbReference type="Pfam" id="PF00690">
    <property type="entry name" value="Cation_ATPase_N"/>
    <property type="match status" value="1"/>
</dbReference>
<evidence type="ECO:0000313" key="17">
    <source>
        <dbReference type="Proteomes" id="UP001066276"/>
    </source>
</evidence>
<dbReference type="InterPro" id="IPR023214">
    <property type="entry name" value="HAD_sf"/>
</dbReference>
<dbReference type="Pfam" id="PF12409">
    <property type="entry name" value="P5-ATPase"/>
    <property type="match status" value="1"/>
</dbReference>
<feature type="transmembrane region" description="Helical" evidence="12">
    <location>
        <begin position="978"/>
        <end position="998"/>
    </location>
</feature>
<keyword evidence="7 12" id="KW-0460">Magnesium</keyword>
<dbReference type="GO" id="GO:0015203">
    <property type="term" value="F:polyamine transmembrane transporter activity"/>
    <property type="evidence" value="ECO:0007669"/>
    <property type="project" value="TreeGrafter"/>
</dbReference>
<dbReference type="SFLD" id="SFLDS00003">
    <property type="entry name" value="Haloacid_Dehalogenase"/>
    <property type="match status" value="1"/>
</dbReference>
<dbReference type="InterPro" id="IPR006544">
    <property type="entry name" value="P-type_TPase_V"/>
</dbReference>
<keyword evidence="9 12" id="KW-1133">Transmembrane helix</keyword>
<feature type="transmembrane region" description="Helical" evidence="12">
    <location>
        <begin position="1122"/>
        <end position="1143"/>
    </location>
</feature>
<dbReference type="GO" id="GO:0006874">
    <property type="term" value="P:intracellular calcium ion homeostasis"/>
    <property type="evidence" value="ECO:0007669"/>
    <property type="project" value="TreeGrafter"/>
</dbReference>
<organism evidence="16 17">
    <name type="scientific">Pleurodeles waltl</name>
    <name type="common">Iberian ribbed newt</name>
    <dbReference type="NCBI Taxonomy" id="8319"/>
    <lineage>
        <taxon>Eukaryota</taxon>
        <taxon>Metazoa</taxon>
        <taxon>Chordata</taxon>
        <taxon>Craniata</taxon>
        <taxon>Vertebrata</taxon>
        <taxon>Euteleostomi</taxon>
        <taxon>Amphibia</taxon>
        <taxon>Batrachia</taxon>
        <taxon>Caudata</taxon>
        <taxon>Salamandroidea</taxon>
        <taxon>Salamandridae</taxon>
        <taxon>Pleurodelinae</taxon>
        <taxon>Pleurodeles</taxon>
    </lineage>
</organism>
<comment type="subcellular location">
    <subcellularLocation>
        <location evidence="1 12">Membrane</location>
        <topology evidence="1 12">Multi-pass membrane protein</topology>
    </subcellularLocation>
</comment>
<dbReference type="GO" id="GO:0019829">
    <property type="term" value="F:ATPase-coupled monoatomic cation transmembrane transporter activity"/>
    <property type="evidence" value="ECO:0007669"/>
    <property type="project" value="UniProtKB-UniRule"/>
</dbReference>
<evidence type="ECO:0000256" key="3">
    <source>
        <dbReference type="ARBA" id="ARBA00022692"/>
    </source>
</evidence>
<dbReference type="Gene3D" id="3.40.1110.10">
    <property type="entry name" value="Calcium-transporting ATPase, cytoplasmic domain N"/>
    <property type="match status" value="1"/>
</dbReference>
<feature type="transmembrane region" description="Helical" evidence="12">
    <location>
        <begin position="1052"/>
        <end position="1070"/>
    </location>
</feature>
<dbReference type="SUPFAM" id="SSF81653">
    <property type="entry name" value="Calcium ATPase, transduction domain A"/>
    <property type="match status" value="1"/>
</dbReference>
<dbReference type="Proteomes" id="UP001066276">
    <property type="component" value="Chromosome 11"/>
</dbReference>
<evidence type="ECO:0000256" key="6">
    <source>
        <dbReference type="ARBA" id="ARBA00022840"/>
    </source>
</evidence>
<dbReference type="SFLD" id="SFLDG00002">
    <property type="entry name" value="C1.7:_P-type_atpase_like"/>
    <property type="match status" value="1"/>
</dbReference>
<sequence>MESRQEGHRAVLNPGGELEMEMYGYKTHHVRLGACILGCVLSCGLLLLVFYWKPEWSVWTNCVPCSLEEADVVLLRTLDDFKQYTRKRVRWVHLASETSCKSRDADNRIIADEDSIVNKVISKPELKVRYIQVRKIKYAWVRATKTFQKVGELEDILTSADIHLKYGSGLTAEEQVVRRLICGPNTIEIEMTPLWKLFMKEVLNIFYLHQFFTLGLWLSEGYIEFASVILFISFVSIGLTLYELRKQSTRLHNLVEAHNKVCVTVCRKNGEFKEMESHSLVPGDVIVITGKKFYLPCDAVLISGSCVINEGMLTGESIPVTKTQLPLEDSGLPWKVPSGEDHKRHVLFCGTEVIQTKPAGQGPVKAVVLRTGFNTAKGDLVRSILYPRPLNFKLHRDTIRVFIFISGLGVVGTIYTVVNAATAGAAIHRIIIDAILILTGAFSPAIPAALAAGTITAQRRLKQHGIFCISPQRINISGQVNLICFDKTGTLTEDGMDLWGIVATKRDCFQMVQKFPLSNALPWGPLLGAMASCHSLIILDGEIQGDPLDLKMFEATGWEIVDSNSAPEGEGISTSNMRVRPGTAAAGTVAVQGIVVLHQYPFSSKLQRMSVITQVIGGSYLEVYMKGAPEMVASFCKKETVPTSFAAELELYTLQGFRVIGLAHKVLLAQEVAALTREDSESDLEFIGFLILENRLKSETKPVLQELSAAQIRTVMVTGDNLQTAVTVAKSSAMISDSSRIILVEAYGPDGATPASITFKELEENKPNGHRGLNGYGIKEIDIDIEEGVYTSEEWNSYHFAVSGKSYQNILHHFYSLLQKLLLNGTVFARMTPSQKSSLIEEFQKMGYVVAMCGDGANDCGALKMAHAGISLSEQEASVASPFTSKMDNIQCVVQLLKEGRAALVTSFSLFRYMVLYGLITYTTVLILYWQRNFFGNYQFLIQDLVITLPSFLTMSLNAPATKLAKYRPPGHLCSPPILFSVVFNMGFSLAMMIYGLFMVQQQAWYSVIDFDSACSGGAGNLHSMNVSLVKNVTSNDTAHDMIKDHRSFENTTLWLLCTGNLVIIAFVFSKGRPFRKPVYRNYPFLLFLMVHAALCVFFIFVDSQGVYIVMELVCTPILWRVHIILILIVAFAVLFIVEEVIIGNRDLWVRVKTHLKLQPLSRYKALRQILELEPDWPPVNKTLYPSSLSLQIEDSGFYCNPAVVNADHFLRREGEGKEPSGQCANGHVH</sequence>
<dbReference type="GO" id="GO:0016887">
    <property type="term" value="F:ATP hydrolysis activity"/>
    <property type="evidence" value="ECO:0007669"/>
    <property type="project" value="InterPro"/>
</dbReference>
<evidence type="ECO:0000259" key="13">
    <source>
        <dbReference type="Pfam" id="PF00122"/>
    </source>
</evidence>
<dbReference type="InterPro" id="IPR023298">
    <property type="entry name" value="ATPase_P-typ_TM_dom_sf"/>
</dbReference>
<comment type="catalytic activity">
    <reaction evidence="11 12">
        <text>ATP + H2O = ADP + phosphate + H(+)</text>
        <dbReference type="Rhea" id="RHEA:13065"/>
        <dbReference type="ChEBI" id="CHEBI:15377"/>
        <dbReference type="ChEBI" id="CHEBI:15378"/>
        <dbReference type="ChEBI" id="CHEBI:30616"/>
        <dbReference type="ChEBI" id="CHEBI:43474"/>
        <dbReference type="ChEBI" id="CHEBI:456216"/>
    </reaction>
</comment>
<dbReference type="NCBIfam" id="TIGR01494">
    <property type="entry name" value="ATPase_P-type"/>
    <property type="match status" value="1"/>
</dbReference>
<dbReference type="SUPFAM" id="SSF81660">
    <property type="entry name" value="Metal cation-transporting ATPase, ATP-binding domain N"/>
    <property type="match status" value="1"/>
</dbReference>
<dbReference type="EMBL" id="JANPWB010000015">
    <property type="protein sequence ID" value="KAJ1086896.1"/>
    <property type="molecule type" value="Genomic_DNA"/>
</dbReference>
<keyword evidence="8 12" id="KW-1278">Translocase</keyword>
<keyword evidence="4 12" id="KW-0479">Metal-binding</keyword>
<evidence type="ECO:0000256" key="12">
    <source>
        <dbReference type="RuleBase" id="RU362082"/>
    </source>
</evidence>
<dbReference type="SUPFAM" id="SSF81665">
    <property type="entry name" value="Calcium ATPase, transmembrane domain M"/>
    <property type="match status" value="1"/>
</dbReference>
<evidence type="ECO:0000259" key="14">
    <source>
        <dbReference type="Pfam" id="PF00690"/>
    </source>
</evidence>
<dbReference type="GO" id="GO:0031902">
    <property type="term" value="C:late endosome membrane"/>
    <property type="evidence" value="ECO:0007669"/>
    <property type="project" value="TreeGrafter"/>
</dbReference>
<protein>
    <recommendedName>
        <fullName evidence="12">Cation-transporting ATPase</fullName>
        <ecNumber evidence="12">7.2.2.-</ecNumber>
    </recommendedName>
</protein>